<keyword evidence="3" id="KW-0732">Signal</keyword>
<dbReference type="InterPro" id="IPR007621">
    <property type="entry name" value="TPM_dom"/>
</dbReference>
<organism evidence="5 6">
    <name type="scientific">Bifidobacterium breve</name>
    <dbReference type="NCBI Taxonomy" id="1685"/>
    <lineage>
        <taxon>Bacteria</taxon>
        <taxon>Bacillati</taxon>
        <taxon>Actinomycetota</taxon>
        <taxon>Actinomycetes</taxon>
        <taxon>Bifidobacteriales</taxon>
        <taxon>Bifidobacteriaceae</taxon>
        <taxon>Bifidobacterium</taxon>
    </lineage>
</organism>
<feature type="region of interest" description="Disordered" evidence="1">
    <location>
        <begin position="221"/>
        <end position="267"/>
    </location>
</feature>
<evidence type="ECO:0000256" key="2">
    <source>
        <dbReference type="SAM" id="Phobius"/>
    </source>
</evidence>
<proteinExistence type="predicted"/>
<feature type="chain" id="PRO_5038617950" description="TPM domain-containing protein" evidence="3">
    <location>
        <begin position="29"/>
        <end position="267"/>
    </location>
</feature>
<dbReference type="RefSeq" id="WP_134859437.1">
    <property type="nucleotide sequence ID" value="NZ_JBDFYT010000006.1"/>
</dbReference>
<feature type="compositionally biased region" description="Gly residues" evidence="1">
    <location>
        <begin position="237"/>
        <end position="267"/>
    </location>
</feature>
<gene>
    <name evidence="5" type="ORF">BB215W447A_1124</name>
</gene>
<evidence type="ECO:0000313" key="5">
    <source>
        <dbReference type="EMBL" id="AUE03142.1"/>
    </source>
</evidence>
<feature type="signal peptide" evidence="3">
    <location>
        <begin position="1"/>
        <end position="28"/>
    </location>
</feature>
<name>A0A2K9B1J4_BIFBR</name>
<accession>A0A2K9B1J4</accession>
<dbReference type="PANTHER" id="PTHR30373">
    <property type="entry name" value="UPF0603 PROTEIN YGCG"/>
    <property type="match status" value="1"/>
</dbReference>
<keyword evidence="2" id="KW-1133">Transmembrane helix</keyword>
<dbReference type="Gene3D" id="3.10.310.50">
    <property type="match status" value="1"/>
</dbReference>
<dbReference type="PANTHER" id="PTHR30373:SF2">
    <property type="entry name" value="UPF0603 PROTEIN YGCG"/>
    <property type="match status" value="1"/>
</dbReference>
<dbReference type="EMBL" id="CP021558">
    <property type="protein sequence ID" value="AUE03142.1"/>
    <property type="molecule type" value="Genomic_DNA"/>
</dbReference>
<dbReference type="Pfam" id="PF04536">
    <property type="entry name" value="TPM_phosphatase"/>
    <property type="match status" value="1"/>
</dbReference>
<protein>
    <recommendedName>
        <fullName evidence="4">TPM domain-containing protein</fullName>
    </recommendedName>
</protein>
<dbReference type="AlphaFoldDB" id="A0A2K9B1J4"/>
<evidence type="ECO:0000256" key="3">
    <source>
        <dbReference type="SAM" id="SignalP"/>
    </source>
</evidence>
<evidence type="ECO:0000313" key="6">
    <source>
        <dbReference type="Proteomes" id="UP000232491"/>
    </source>
</evidence>
<sequence>MNRGTIRHAMTGIIAGLLLLAGCGSVAASDRSGTYVPPDDPAGNIFVKDIGDVLDKATEQRIYGLNKSWESRKDKPQLLVVTLKSLDGDSIENKATELFDKYKPGEKGKDTGLLYLLSVEDRKDRLEVGYGLESVIPDADAADIIDTAHSDYKDGDWSKGVNKVVDGIETSIEDGSPTKYLTAQRKKEQAGGITIAVMLIVFFLGSCILVCRDFIRSGGHPSSLSSSDDGWSSLGSSSGGWSGGSSSDGGSSFGGGSSGGGGASGSW</sequence>
<feature type="transmembrane region" description="Helical" evidence="2">
    <location>
        <begin position="190"/>
        <end position="211"/>
    </location>
</feature>
<dbReference type="Proteomes" id="UP000232491">
    <property type="component" value="Chromosome"/>
</dbReference>
<keyword evidence="2" id="KW-0472">Membrane</keyword>
<feature type="domain" description="TPM" evidence="4">
    <location>
        <begin position="47"/>
        <end position="169"/>
    </location>
</feature>
<evidence type="ECO:0000256" key="1">
    <source>
        <dbReference type="SAM" id="MobiDB-lite"/>
    </source>
</evidence>
<feature type="compositionally biased region" description="Low complexity" evidence="1">
    <location>
        <begin position="221"/>
        <end position="236"/>
    </location>
</feature>
<evidence type="ECO:0000259" key="4">
    <source>
        <dbReference type="Pfam" id="PF04536"/>
    </source>
</evidence>
<keyword evidence="2" id="KW-0812">Transmembrane</keyword>
<reference evidence="5 6" key="1">
    <citation type="submission" date="2017-05" db="EMBL/GenBank/DDBJ databases">
        <title>Comparative genomics and methylome analysis of the gut commensal Bifidobacterium breve.</title>
        <authorList>
            <person name="Bottacini F."/>
            <person name="Morrissey R."/>
            <person name="Roberts R.J."/>
            <person name="James K."/>
            <person name="van Breen J."/>
            <person name="Egan M."/>
            <person name="Lambert J."/>
            <person name="van Limpt K."/>
            <person name="Stanton C."/>
            <person name="Knol J."/>
            <person name="O' Connell Motherway M."/>
            <person name="van Sinderen D."/>
        </authorList>
    </citation>
    <scope>NUCLEOTIDE SEQUENCE [LARGE SCALE GENOMIC DNA]</scope>
    <source>
        <strain evidence="5 6">215W447a</strain>
    </source>
</reference>
<dbReference type="PROSITE" id="PS51257">
    <property type="entry name" value="PROKAR_LIPOPROTEIN"/>
    <property type="match status" value="1"/>
</dbReference>